<reference evidence="2" key="1">
    <citation type="submission" date="2022-01" db="EMBL/GenBank/DDBJ databases">
        <title>Vibrio aestuarianus Clade A and Clade B isolates are associated with Pacific oyster (Crassostrea gigas) disease outbreaks across Ireland.</title>
        <authorList>
            <person name="Coyle N."/>
            <person name="O'Toole C."/>
            <person name="Thomas J.C.L."/>
            <person name="Ryder D."/>
            <person name="Cheslett D."/>
            <person name="Feist S."/>
            <person name="Bean T."/>
            <person name="Joseph A."/>
            <person name="Waina A."/>
            <person name="Feil E."/>
            <person name="Verner-Jeffreys D.W."/>
        </authorList>
    </citation>
    <scope>NUCLEOTIDE SEQUENCE</scope>
    <source>
        <strain evidence="2">S/17/14 A</strain>
    </source>
</reference>
<dbReference type="GO" id="GO:0061504">
    <property type="term" value="P:cyclic threonylcarbamoyladenosine biosynthetic process"/>
    <property type="evidence" value="ECO:0007669"/>
    <property type="project" value="TreeGrafter"/>
</dbReference>
<protein>
    <submittedName>
        <fullName evidence="2">ThiF family adenylyltransferase</fullName>
    </submittedName>
</protein>
<comment type="caution">
    <text evidence="2">The sequence shown here is derived from an EMBL/GenBank/DDBJ whole genome shotgun (WGS) entry which is preliminary data.</text>
</comment>
<proteinExistence type="predicted"/>
<evidence type="ECO:0000259" key="1">
    <source>
        <dbReference type="Pfam" id="PF00899"/>
    </source>
</evidence>
<dbReference type="GO" id="GO:0061503">
    <property type="term" value="F:tRNA threonylcarbamoyladenosine dehydratase"/>
    <property type="evidence" value="ECO:0007669"/>
    <property type="project" value="TreeGrafter"/>
</dbReference>
<dbReference type="EMBL" id="JAKMYX010000139">
    <property type="protein sequence ID" value="MDH5923887.1"/>
    <property type="molecule type" value="Genomic_DNA"/>
</dbReference>
<dbReference type="PANTHER" id="PTHR43267">
    <property type="entry name" value="TRNA THREONYLCARBAMOYLADENOSINE DEHYDRATASE"/>
    <property type="match status" value="1"/>
</dbReference>
<feature type="domain" description="THIF-type NAD/FAD binding fold" evidence="1">
    <location>
        <begin position="333"/>
        <end position="490"/>
    </location>
</feature>
<dbReference type="Pfam" id="PF00899">
    <property type="entry name" value="ThiF"/>
    <property type="match status" value="1"/>
</dbReference>
<keyword evidence="2" id="KW-0808">Transferase</keyword>
<accession>A0AA43G1Q7</accession>
<dbReference type="Proteomes" id="UP001159663">
    <property type="component" value="Unassembled WGS sequence"/>
</dbReference>
<dbReference type="GO" id="GO:0016779">
    <property type="term" value="F:nucleotidyltransferase activity"/>
    <property type="evidence" value="ECO:0007669"/>
    <property type="project" value="UniProtKB-KW"/>
</dbReference>
<keyword evidence="2" id="KW-0548">Nucleotidyltransferase</keyword>
<gene>
    <name evidence="2" type="ORF">L8R85_22970</name>
</gene>
<dbReference type="InterPro" id="IPR045886">
    <property type="entry name" value="ThiF/MoeB/HesA"/>
</dbReference>
<dbReference type="RefSeq" id="WP_280534733.1">
    <property type="nucleotide sequence ID" value="NZ_JAKMYX010000139.1"/>
</dbReference>
<dbReference type="Gene3D" id="3.40.50.720">
    <property type="entry name" value="NAD(P)-binding Rossmann-like Domain"/>
    <property type="match status" value="1"/>
</dbReference>
<dbReference type="PANTHER" id="PTHR43267:SF1">
    <property type="entry name" value="TRNA THREONYLCARBAMOYLADENOSINE DEHYDRATASE"/>
    <property type="match status" value="1"/>
</dbReference>
<sequence length="577" mass="66442">MLEVFEEFNFRGYTFTPSFDQEARCFTKTYNRPFGHYVVQFKVYPNYLHHVQFPYLLEIPKRLQGRKLPHLLWFNGYRCCLLSDTSILDPMNPRSLVATWITKLEEIIELWESGDFNKDFYNEFFVYWTGKEYYLISDPRQHNDLTLYRYNRISPITGDTAAEYLICHSDEVAEQWSELRNTKGDIDYIGDVVYLEMTHAPFVPFTRSWPPESTAEFKRWIFEGTEGEFLLEQLFEKISQLPLGKGSTSRKVVITLGFEDYAFGFEYQLLLEDQKCIRKYYGPKRKRARGKQSRDKLKERLLNSRSKVSRIKAIPAYHDFLTARNSRTPTLPLSSKRVALIGCGTIGGHLTKSLASLGAGSKFQFSLFDDDTFKPGNTTRHVLGIPYYGENKAEALCHQLKESFPQLETIPRRRFFANENFNEFDILIDATGDHAFSLQLAKAVNQHRSNGNRISLVHSWITAFGHVAKALLNDDSNSACYACQFVYESNGSKTEIYPGLKSSDIEEATQSFRKACGENVLPFGNEASMSAAGLTLELLNNRSERSPKLLIRRITDKATNIKDKRIKKREDCPACGM</sequence>
<dbReference type="AlphaFoldDB" id="A0AA43G1Q7"/>
<dbReference type="GO" id="GO:0008641">
    <property type="term" value="F:ubiquitin-like modifier activating enzyme activity"/>
    <property type="evidence" value="ECO:0007669"/>
    <property type="project" value="InterPro"/>
</dbReference>
<evidence type="ECO:0000313" key="3">
    <source>
        <dbReference type="Proteomes" id="UP001159663"/>
    </source>
</evidence>
<name>A0AA43G1Q7_VIBSP</name>
<organism evidence="2 3">
    <name type="scientific">Vibrio splendidus</name>
    <dbReference type="NCBI Taxonomy" id="29497"/>
    <lineage>
        <taxon>Bacteria</taxon>
        <taxon>Pseudomonadati</taxon>
        <taxon>Pseudomonadota</taxon>
        <taxon>Gammaproteobacteria</taxon>
        <taxon>Vibrionales</taxon>
        <taxon>Vibrionaceae</taxon>
        <taxon>Vibrio</taxon>
    </lineage>
</organism>
<dbReference type="SUPFAM" id="SSF69572">
    <property type="entry name" value="Activating enzymes of the ubiquitin-like proteins"/>
    <property type="match status" value="1"/>
</dbReference>
<dbReference type="InterPro" id="IPR000594">
    <property type="entry name" value="ThiF_NAD_FAD-bd"/>
</dbReference>
<evidence type="ECO:0000313" key="2">
    <source>
        <dbReference type="EMBL" id="MDH5923887.1"/>
    </source>
</evidence>
<dbReference type="InterPro" id="IPR035985">
    <property type="entry name" value="Ubiquitin-activating_enz"/>
</dbReference>